<proteinExistence type="inferred from homology"/>
<accession>A0A9Q0RLJ8</accession>
<evidence type="ECO:0000256" key="5">
    <source>
        <dbReference type="ARBA" id="ARBA00023180"/>
    </source>
</evidence>
<comment type="similarity">
    <text evidence="2">Belongs to the GILT family.</text>
</comment>
<dbReference type="PANTHER" id="PTHR13234">
    <property type="entry name" value="GAMMA-INTERFERON INDUCIBLE LYSOSOMAL THIOL REDUCTASE GILT"/>
    <property type="match status" value="1"/>
</dbReference>
<dbReference type="Gene3D" id="3.40.30.10">
    <property type="entry name" value="Glutaredoxin"/>
    <property type="match status" value="1"/>
</dbReference>
<dbReference type="OMA" id="CHRFILQ"/>
<dbReference type="OrthoDB" id="958254at2759"/>
<keyword evidence="8" id="KW-1185">Reference proteome</keyword>
<dbReference type="Proteomes" id="UP001142055">
    <property type="component" value="Chromosome 2"/>
</dbReference>
<comment type="subcellular location">
    <subcellularLocation>
        <location evidence="1">Secreted</location>
    </subcellularLocation>
</comment>
<evidence type="ECO:0000313" key="7">
    <source>
        <dbReference type="EMBL" id="KAJ6218829.1"/>
    </source>
</evidence>
<organism evidence="7 8">
    <name type="scientific">Blomia tropicalis</name>
    <name type="common">Mite</name>
    <dbReference type="NCBI Taxonomy" id="40697"/>
    <lineage>
        <taxon>Eukaryota</taxon>
        <taxon>Metazoa</taxon>
        <taxon>Ecdysozoa</taxon>
        <taxon>Arthropoda</taxon>
        <taxon>Chelicerata</taxon>
        <taxon>Arachnida</taxon>
        <taxon>Acari</taxon>
        <taxon>Acariformes</taxon>
        <taxon>Sarcoptiformes</taxon>
        <taxon>Astigmata</taxon>
        <taxon>Glycyphagoidea</taxon>
        <taxon>Echimyopodidae</taxon>
        <taxon>Blomia</taxon>
    </lineage>
</organism>
<dbReference type="PANTHER" id="PTHR13234:SF8">
    <property type="entry name" value="GAMMA-INTERFERON-INDUCIBLE LYSOSOMAL THIOL REDUCTASE"/>
    <property type="match status" value="1"/>
</dbReference>
<protein>
    <recommendedName>
        <fullName evidence="9">Gamma-interferon-inducible lysosomal thiol reductase</fullName>
    </recommendedName>
</protein>
<dbReference type="InterPro" id="IPR004911">
    <property type="entry name" value="Interferon-induced_GILT"/>
</dbReference>
<feature type="signal peptide" evidence="6">
    <location>
        <begin position="1"/>
        <end position="20"/>
    </location>
</feature>
<name>A0A9Q0RLJ8_BLOTA</name>
<comment type="caution">
    <text evidence="7">The sequence shown here is derived from an EMBL/GenBank/DDBJ whole genome shotgun (WGS) entry which is preliminary data.</text>
</comment>
<evidence type="ECO:0000256" key="1">
    <source>
        <dbReference type="ARBA" id="ARBA00004613"/>
    </source>
</evidence>
<keyword evidence="5" id="KW-0325">Glycoprotein</keyword>
<keyword evidence="3" id="KW-0964">Secreted</keyword>
<gene>
    <name evidence="7" type="ORF">RDWZM_004641</name>
</gene>
<dbReference type="GO" id="GO:0016671">
    <property type="term" value="F:oxidoreductase activity, acting on a sulfur group of donors, disulfide as acceptor"/>
    <property type="evidence" value="ECO:0007669"/>
    <property type="project" value="InterPro"/>
</dbReference>
<dbReference type="EMBL" id="JAPWDV010000002">
    <property type="protein sequence ID" value="KAJ6218829.1"/>
    <property type="molecule type" value="Genomic_DNA"/>
</dbReference>
<dbReference type="GO" id="GO:0005576">
    <property type="term" value="C:extracellular region"/>
    <property type="evidence" value="ECO:0007669"/>
    <property type="project" value="UniProtKB-SubCell"/>
</dbReference>
<evidence type="ECO:0000256" key="4">
    <source>
        <dbReference type="ARBA" id="ARBA00022729"/>
    </source>
</evidence>
<evidence type="ECO:0000256" key="6">
    <source>
        <dbReference type="SAM" id="SignalP"/>
    </source>
</evidence>
<keyword evidence="4 6" id="KW-0732">Signal</keyword>
<evidence type="ECO:0000256" key="3">
    <source>
        <dbReference type="ARBA" id="ARBA00022525"/>
    </source>
</evidence>
<dbReference type="AlphaFoldDB" id="A0A9Q0RLJ8"/>
<evidence type="ECO:0000313" key="8">
    <source>
        <dbReference type="Proteomes" id="UP001142055"/>
    </source>
</evidence>
<feature type="chain" id="PRO_5040485420" description="Gamma-interferon-inducible lysosomal thiol reductase" evidence="6">
    <location>
        <begin position="21"/>
        <end position="207"/>
    </location>
</feature>
<evidence type="ECO:0008006" key="9">
    <source>
        <dbReference type="Google" id="ProtNLM"/>
    </source>
</evidence>
<evidence type="ECO:0000256" key="2">
    <source>
        <dbReference type="ARBA" id="ARBA00005679"/>
    </source>
</evidence>
<reference evidence="7" key="1">
    <citation type="submission" date="2022-12" db="EMBL/GenBank/DDBJ databases">
        <title>Genome assemblies of Blomia tropicalis.</title>
        <authorList>
            <person name="Cui Y."/>
        </authorList>
    </citation>
    <scope>NUCLEOTIDE SEQUENCE</scope>
    <source>
        <tissue evidence="7">Adult mites</tissue>
    </source>
</reference>
<sequence>MVKVELTILLLIGTFSAVISQQKVKISVYYETKCIDSRTFFLRQLGPTYERLHQYIDLELVPFGNVQVYKQNDGSYHYTCQHGPDECWANRVQACAISHTDQKTSLNYAVCMFNPSNYGNTRAYAQPCAERNGLNWQQISTCFNGDEGEKLIEHNWSKTYYLNPPHNFIPWIVINDRHSYNQQQESFGHLFDYLCDNYLTNVPECAY</sequence>
<dbReference type="Pfam" id="PF03227">
    <property type="entry name" value="GILT"/>
    <property type="match status" value="1"/>
</dbReference>